<sequence length="670" mass="75010">MRGKNLLTISLLALFISVPLLLSRVGTATATEDNTATNQESPKPYGEDILNSIGEEQENTSSMFGKDILPPKQKEVSDCDLLAYVKGDAAECAFINIFTVASRFFSNFASYGISLTKSFINASVITNTNDTALKGIWMMVRNFTNALFGAALIIIAFANMLRINMRDYDIKILLPRFFITIIMVNFSWVIANFVVDFANVVTESLININKDIGTHNIEGAFSLSEGLNDLTGTVLNLLLVFILFIAGFIVSLYVTILMAIRVVVLWILIAASPIAFGMGLLPFTKKLESQWWSTFTSWVFMGAVVEFVLSVGERLMYSYSETHGPFWVKPVLAIALLVAAATAPQSLGGKLMSSFTKPMNKALGKGREMAFNKAWTGKGDGKGTFGLRNKLGFWRRGLRQQYIDDMHEANVSSQEKQKVWAAANAGTLNSREDRLNQWRPDKRELSKKEMYKEIGGEANVDRDSVWRRDQAGWTVSEVDELVLQEKLSDGTSVDEFLYKSFNEQKAKGQPFNRKSWPSYLSKLYADKKITDEDMKKLEKGRIGLATLTNKMERRPPTIHYEREDSTEIVDKNTKVKKWVEGWGAYKLDEQGRRIVHHIDGENAPAVRVLGKYYKAGLNTDLEQSPKRAIRGHENFPSQDQIKLMLDANSSASTLTSNEEGSKGEWSPPGS</sequence>
<keyword evidence="2" id="KW-0472">Membrane</keyword>
<feature type="chain" id="PRO_5002535672" evidence="3">
    <location>
        <begin position="31"/>
        <end position="670"/>
    </location>
</feature>
<keyword evidence="2" id="KW-1133">Transmembrane helix</keyword>
<feature type="signal peptide" evidence="3">
    <location>
        <begin position="1"/>
        <end position="30"/>
    </location>
</feature>
<feature type="transmembrane region" description="Helical" evidence="2">
    <location>
        <begin position="143"/>
        <end position="161"/>
    </location>
</feature>
<feature type="transmembrane region" description="Helical" evidence="2">
    <location>
        <begin position="173"/>
        <end position="195"/>
    </location>
</feature>
<organism evidence="4 5">
    <name type="scientific">candidate division CPR2 bacterium GW2011_GWC1_41_48</name>
    <dbReference type="NCBI Taxonomy" id="1618344"/>
    <lineage>
        <taxon>Bacteria</taxon>
        <taxon>Bacteria division CPR2</taxon>
    </lineage>
</organism>
<reference evidence="4 5" key="1">
    <citation type="journal article" date="2015" name="Nature">
        <title>rRNA introns, odd ribosomes, and small enigmatic genomes across a large radiation of phyla.</title>
        <authorList>
            <person name="Brown C.T."/>
            <person name="Hug L.A."/>
            <person name="Thomas B.C."/>
            <person name="Sharon I."/>
            <person name="Castelle C.J."/>
            <person name="Singh A."/>
            <person name="Wilkins M.J."/>
            <person name="Williams K.H."/>
            <person name="Banfield J.F."/>
        </authorList>
    </citation>
    <scope>NUCLEOTIDE SEQUENCE [LARGE SCALE GENOMIC DNA]</scope>
</reference>
<keyword evidence="3" id="KW-0732">Signal</keyword>
<accession>A0A0G0Z8N9</accession>
<dbReference type="Proteomes" id="UP000033869">
    <property type="component" value="Unassembled WGS sequence"/>
</dbReference>
<dbReference type="AlphaFoldDB" id="A0A0G0Z8N9"/>
<dbReference type="InterPro" id="IPR045782">
    <property type="entry name" value="TrbL_3"/>
</dbReference>
<feature type="compositionally biased region" description="Polar residues" evidence="1">
    <location>
        <begin position="648"/>
        <end position="658"/>
    </location>
</feature>
<dbReference type="EMBL" id="LCBL01000002">
    <property type="protein sequence ID" value="KKS09413.1"/>
    <property type="molecule type" value="Genomic_DNA"/>
</dbReference>
<feature type="region of interest" description="Disordered" evidence="1">
    <location>
        <begin position="648"/>
        <end position="670"/>
    </location>
</feature>
<comment type="caution">
    <text evidence="4">The sequence shown here is derived from an EMBL/GenBank/DDBJ whole genome shotgun (WGS) entry which is preliminary data.</text>
</comment>
<name>A0A0G0Z8N9_UNCC2</name>
<gene>
    <name evidence="4" type="ORF">UU65_C0002G0191</name>
</gene>
<evidence type="ECO:0000313" key="4">
    <source>
        <dbReference type="EMBL" id="KKS09413.1"/>
    </source>
</evidence>
<proteinExistence type="predicted"/>
<feature type="transmembrane region" description="Helical" evidence="2">
    <location>
        <begin position="263"/>
        <end position="283"/>
    </location>
</feature>
<feature type="transmembrane region" description="Helical" evidence="2">
    <location>
        <begin position="234"/>
        <end position="256"/>
    </location>
</feature>
<evidence type="ECO:0000313" key="5">
    <source>
        <dbReference type="Proteomes" id="UP000033869"/>
    </source>
</evidence>
<evidence type="ECO:0000256" key="2">
    <source>
        <dbReference type="SAM" id="Phobius"/>
    </source>
</evidence>
<evidence type="ECO:0000256" key="1">
    <source>
        <dbReference type="SAM" id="MobiDB-lite"/>
    </source>
</evidence>
<dbReference type="Pfam" id="PF19590">
    <property type="entry name" value="TrbL_3"/>
    <property type="match status" value="1"/>
</dbReference>
<keyword evidence="2" id="KW-0812">Transmembrane</keyword>
<protein>
    <submittedName>
        <fullName evidence="4">Uncharacterized protein</fullName>
    </submittedName>
</protein>
<feature type="transmembrane region" description="Helical" evidence="2">
    <location>
        <begin position="324"/>
        <end position="343"/>
    </location>
</feature>
<feature type="transmembrane region" description="Helical" evidence="2">
    <location>
        <begin position="295"/>
        <end position="312"/>
    </location>
</feature>
<evidence type="ECO:0000256" key="3">
    <source>
        <dbReference type="SAM" id="SignalP"/>
    </source>
</evidence>